<sequence>MMTLEQQLKHYITNLFKLPKDEKWECESIEEIADHILPDQYVRLGPLSNKILQTYTYYSDTLHESNIYPFILYYQKQLIAIGYIDETNDMDFLYLHNTVMPLLDQRHLLEKENHNNE</sequence>
<accession>A0A1S6QLA5</accession>
<protein>
    <submittedName>
        <fullName evidence="1">Uncharacterized protein</fullName>
    </submittedName>
</protein>
<reference evidence="1" key="1">
    <citation type="submission" date="2016-10" db="EMBL/GenBank/DDBJ databases">
        <title>OptrA gene in florfenicol resistant Staphylococci swine origin.</title>
        <authorList>
            <person name="Li D."/>
            <person name="Fan R."/>
            <person name="Wu C."/>
            <person name="Schwarz S."/>
            <person name="Wang Y."/>
        </authorList>
    </citation>
    <scope>NUCLEOTIDE SEQUENCE</scope>
    <source>
        <strain evidence="1">W72</strain>
    </source>
</reference>
<dbReference type="EMBL" id="KX982167">
    <property type="protein sequence ID" value="AQW34589.1"/>
    <property type="molecule type" value="Genomic_DNA"/>
</dbReference>
<proteinExistence type="predicted"/>
<dbReference type="AlphaFoldDB" id="A0A1S6QLA5"/>
<dbReference type="InterPro" id="IPR009295">
    <property type="entry name" value="SAUGI"/>
</dbReference>
<name>A0A1S6QLA5_MAMSC</name>
<organism evidence="1">
    <name type="scientific">Mammaliicoccus sciuri</name>
    <name type="common">Staphylococcus sciuri</name>
    <dbReference type="NCBI Taxonomy" id="1296"/>
    <lineage>
        <taxon>Bacteria</taxon>
        <taxon>Bacillati</taxon>
        <taxon>Bacillota</taxon>
        <taxon>Bacilli</taxon>
        <taxon>Bacillales</taxon>
        <taxon>Staphylococcaceae</taxon>
        <taxon>Mammaliicoccus</taxon>
    </lineage>
</organism>
<dbReference type="InterPro" id="IPR043068">
    <property type="entry name" value="SAUGI_sf"/>
</dbReference>
<dbReference type="Pfam" id="PF06106">
    <property type="entry name" value="SAUGI"/>
    <property type="match status" value="1"/>
</dbReference>
<evidence type="ECO:0000313" key="1">
    <source>
        <dbReference type="EMBL" id="AQW34589.1"/>
    </source>
</evidence>
<dbReference type="Gene3D" id="3.10.450.250">
    <property type="entry name" value="S. aureus uracil DNA glycosylase inhibitor"/>
    <property type="match status" value="1"/>
</dbReference>